<organism evidence="2 3">
    <name type="scientific">Leifsonia aquatica</name>
    <name type="common">Corynebacterium aquaticum</name>
    <dbReference type="NCBI Taxonomy" id="144185"/>
    <lineage>
        <taxon>Bacteria</taxon>
        <taxon>Bacillati</taxon>
        <taxon>Actinomycetota</taxon>
        <taxon>Actinomycetes</taxon>
        <taxon>Micrococcales</taxon>
        <taxon>Microbacteriaceae</taxon>
        <taxon>Leifsonia</taxon>
    </lineage>
</organism>
<reference evidence="2 3" key="1">
    <citation type="submission" date="2020-08" db="EMBL/GenBank/DDBJ databases">
        <title>Sequencing the genomes of 1000 actinobacteria strains.</title>
        <authorList>
            <person name="Klenk H.-P."/>
        </authorList>
    </citation>
    <scope>NUCLEOTIDE SEQUENCE [LARGE SCALE GENOMIC DNA]</scope>
    <source>
        <strain evidence="2 3">DSM 20146</strain>
    </source>
</reference>
<name>A0A7W4V0F1_LEIAQ</name>
<feature type="transmembrane region" description="Helical" evidence="1">
    <location>
        <begin position="20"/>
        <end position="45"/>
    </location>
</feature>
<proteinExistence type="predicted"/>
<comment type="caution">
    <text evidence="2">The sequence shown here is derived from an EMBL/GenBank/DDBJ whole genome shotgun (WGS) entry which is preliminary data.</text>
</comment>
<dbReference type="AlphaFoldDB" id="A0A7W4V0F1"/>
<keyword evidence="1" id="KW-0812">Transmembrane</keyword>
<sequence>MLFAELYGGVGMYGMMDGFGGWWILWMVVPVLAVAVAVIVAVLLARRPGPRPVAARLLLWSSWTVDTRRERSTTKTIVAVVTS</sequence>
<evidence type="ECO:0000313" key="3">
    <source>
        <dbReference type="Proteomes" id="UP000538196"/>
    </source>
</evidence>
<evidence type="ECO:0000313" key="2">
    <source>
        <dbReference type="EMBL" id="MBB2969272.1"/>
    </source>
</evidence>
<protein>
    <submittedName>
        <fullName evidence="2">Putative membrane protein</fullName>
    </submittedName>
</protein>
<accession>A0A7W4V0F1</accession>
<gene>
    <name evidence="2" type="ORF">FHX33_004055</name>
</gene>
<keyword evidence="1" id="KW-1133">Transmembrane helix</keyword>
<keyword evidence="3" id="KW-1185">Reference proteome</keyword>
<keyword evidence="1" id="KW-0472">Membrane</keyword>
<dbReference type="EMBL" id="JACHVP010000006">
    <property type="protein sequence ID" value="MBB2969272.1"/>
    <property type="molecule type" value="Genomic_DNA"/>
</dbReference>
<dbReference type="Proteomes" id="UP000538196">
    <property type="component" value="Unassembled WGS sequence"/>
</dbReference>
<evidence type="ECO:0000256" key="1">
    <source>
        <dbReference type="SAM" id="Phobius"/>
    </source>
</evidence>